<keyword evidence="7 9" id="KW-1133">Transmembrane helix</keyword>
<evidence type="ECO:0000256" key="3">
    <source>
        <dbReference type="ARBA" id="ARBA00022448"/>
    </source>
</evidence>
<name>A0A1H8DXN9_9BURK</name>
<dbReference type="FunFam" id="1.20.1640.10:FF:000001">
    <property type="entry name" value="Efflux pump membrane transporter"/>
    <property type="match status" value="1"/>
</dbReference>
<dbReference type="InterPro" id="IPR027463">
    <property type="entry name" value="AcrB_DN_DC_subdom"/>
</dbReference>
<dbReference type="FunFam" id="3.30.70.1430:FF:000002">
    <property type="entry name" value="Efflux pump membrane transporter"/>
    <property type="match status" value="1"/>
</dbReference>
<feature type="transmembrane region" description="Helical" evidence="9">
    <location>
        <begin position="366"/>
        <end position="386"/>
    </location>
</feature>
<dbReference type="AlphaFoldDB" id="A0A1H8DXN9"/>
<dbReference type="PANTHER" id="PTHR32063:SF13">
    <property type="entry name" value="MULTIDRUG EFFLUX PUMP SUBUNIT ACRB-RELATED"/>
    <property type="match status" value="1"/>
</dbReference>
<keyword evidence="3 9" id="KW-0813">Transport</keyword>
<dbReference type="PANTHER" id="PTHR32063">
    <property type="match status" value="1"/>
</dbReference>
<dbReference type="PROSITE" id="PS50156">
    <property type="entry name" value="SSD"/>
    <property type="match status" value="1"/>
</dbReference>
<dbReference type="NCBIfam" id="TIGR00915">
    <property type="entry name" value="2A0602"/>
    <property type="match status" value="1"/>
</dbReference>
<dbReference type="Gene3D" id="3.30.70.1440">
    <property type="entry name" value="Multidrug efflux transporter AcrB pore domain"/>
    <property type="match status" value="1"/>
</dbReference>
<evidence type="ECO:0000313" key="12">
    <source>
        <dbReference type="Proteomes" id="UP000199531"/>
    </source>
</evidence>
<dbReference type="GO" id="GO:0042910">
    <property type="term" value="F:xenobiotic transmembrane transporter activity"/>
    <property type="evidence" value="ECO:0007669"/>
    <property type="project" value="TreeGrafter"/>
</dbReference>
<dbReference type="PRINTS" id="PR00702">
    <property type="entry name" value="ACRIFLAVINRP"/>
</dbReference>
<feature type="transmembrane region" description="Helical" evidence="9">
    <location>
        <begin position="541"/>
        <end position="558"/>
    </location>
</feature>
<dbReference type="Gene3D" id="1.20.1640.10">
    <property type="entry name" value="Multidrug efflux transporter AcrB transmembrane domain"/>
    <property type="match status" value="2"/>
</dbReference>
<evidence type="ECO:0000256" key="4">
    <source>
        <dbReference type="ARBA" id="ARBA00022475"/>
    </source>
</evidence>
<dbReference type="InterPro" id="IPR001036">
    <property type="entry name" value="Acrflvin-R"/>
</dbReference>
<comment type="caution">
    <text evidence="9">Lacks conserved residue(s) required for the propagation of feature annotation.</text>
</comment>
<proteinExistence type="inferred from homology"/>
<dbReference type="SUPFAM" id="SSF82693">
    <property type="entry name" value="Multidrug efflux transporter AcrB pore domain, PN1, PN2, PC1 and PC2 subdomains"/>
    <property type="match status" value="3"/>
</dbReference>
<dbReference type="Gene3D" id="3.30.70.1320">
    <property type="entry name" value="Multidrug efflux transporter AcrB pore domain like"/>
    <property type="match status" value="1"/>
</dbReference>
<dbReference type="EMBL" id="FOCW01000001">
    <property type="protein sequence ID" value="SEN11614.1"/>
    <property type="molecule type" value="Genomic_DNA"/>
</dbReference>
<dbReference type="Gene3D" id="3.30.2090.10">
    <property type="entry name" value="Multidrug efflux transporter AcrB TolC docking domain, DN and DC subdomains"/>
    <property type="match status" value="2"/>
</dbReference>
<dbReference type="NCBIfam" id="NF000282">
    <property type="entry name" value="RND_permease_1"/>
    <property type="match status" value="1"/>
</dbReference>
<feature type="transmembrane region" description="Helical" evidence="9">
    <location>
        <begin position="434"/>
        <end position="460"/>
    </location>
</feature>
<dbReference type="FunFam" id="3.30.70.1430:FF:000001">
    <property type="entry name" value="Efflux pump membrane transporter"/>
    <property type="match status" value="1"/>
</dbReference>
<feature type="transmembrane region" description="Helical" evidence="9">
    <location>
        <begin position="466"/>
        <end position="488"/>
    </location>
</feature>
<feature type="transmembrane region" description="Helical" evidence="9">
    <location>
        <begin position="1003"/>
        <end position="1025"/>
    </location>
</feature>
<keyword evidence="12" id="KW-1185">Reference proteome</keyword>
<feature type="transmembrane region" description="Helical" evidence="9">
    <location>
        <begin position="962"/>
        <end position="983"/>
    </location>
</feature>
<evidence type="ECO:0000256" key="2">
    <source>
        <dbReference type="ARBA" id="ARBA00010942"/>
    </source>
</evidence>
<evidence type="ECO:0000259" key="10">
    <source>
        <dbReference type="PROSITE" id="PS50156"/>
    </source>
</evidence>
<dbReference type="Gene3D" id="3.30.70.1430">
    <property type="entry name" value="Multidrug efflux transporter AcrB pore domain"/>
    <property type="match status" value="2"/>
</dbReference>
<reference evidence="11 12" key="1">
    <citation type="submission" date="2016-10" db="EMBL/GenBank/DDBJ databases">
        <authorList>
            <person name="de Groot N.N."/>
        </authorList>
    </citation>
    <scope>NUCLEOTIDE SEQUENCE [LARGE SCALE GENOMIC DNA]</scope>
    <source>
        <strain evidence="11 12">DSM 15123</strain>
    </source>
</reference>
<keyword evidence="8 9" id="KW-0472">Membrane</keyword>
<evidence type="ECO:0000256" key="5">
    <source>
        <dbReference type="ARBA" id="ARBA00022519"/>
    </source>
</evidence>
<keyword evidence="6 9" id="KW-0812">Transmembrane</keyword>
<dbReference type="STRING" id="1121117.SAMN02745977_00477"/>
<evidence type="ECO:0000256" key="7">
    <source>
        <dbReference type="ARBA" id="ARBA00022989"/>
    </source>
</evidence>
<dbReference type="SUPFAM" id="SSF82714">
    <property type="entry name" value="Multidrug efflux transporter AcrB TolC docking domain, DN and DC subdomains"/>
    <property type="match status" value="2"/>
</dbReference>
<dbReference type="InterPro" id="IPR004764">
    <property type="entry name" value="MdtF-like"/>
</dbReference>
<feature type="transmembrane region" description="Helical" evidence="9">
    <location>
        <begin position="892"/>
        <end position="912"/>
    </location>
</feature>
<dbReference type="OrthoDB" id="9176627at2"/>
<evidence type="ECO:0000313" key="11">
    <source>
        <dbReference type="EMBL" id="SEN11614.1"/>
    </source>
</evidence>
<accession>A0A1H8DXN9</accession>
<dbReference type="RefSeq" id="WP_091813369.1">
    <property type="nucleotide sequence ID" value="NZ_FOCW01000001.1"/>
</dbReference>
<comment type="similarity">
    <text evidence="2 9">Belongs to the resistance-nodulation-cell division (RND) (TC 2.A.6) family.</text>
</comment>
<keyword evidence="4" id="KW-1003">Cell membrane</keyword>
<dbReference type="GO" id="GO:0009636">
    <property type="term" value="P:response to toxic substance"/>
    <property type="evidence" value="ECO:0007669"/>
    <property type="project" value="UniProtKB-ARBA"/>
</dbReference>
<dbReference type="Proteomes" id="UP000199531">
    <property type="component" value="Unassembled WGS sequence"/>
</dbReference>
<dbReference type="GO" id="GO:0005886">
    <property type="term" value="C:plasma membrane"/>
    <property type="evidence" value="ECO:0007669"/>
    <property type="project" value="UniProtKB-SubCell"/>
</dbReference>
<dbReference type="GO" id="GO:0015562">
    <property type="term" value="F:efflux transmembrane transporter activity"/>
    <property type="evidence" value="ECO:0007669"/>
    <property type="project" value="InterPro"/>
</dbReference>
<protein>
    <recommendedName>
        <fullName evidence="9">Efflux pump membrane transporter</fullName>
    </recommendedName>
</protein>
<dbReference type="Pfam" id="PF00873">
    <property type="entry name" value="ACR_tran"/>
    <property type="match status" value="1"/>
</dbReference>
<sequence>MAKFFIDRPIFAWVIALFIIVLGALSITQLPIAQYPAVAPPTIVINAAYPGASAQTMDDSVLSVIEREMNGTPGLAYMESVSQADGTGSVTLSFEPGTDADMAQVDVQNRLSRAQPRLPSVVVQNGVRVDKARSNFLMFVMLSSDDPNARIDAMTDYAARNVLPEIQRLPGIGQAQLFGAERAMRVWIDPAKLQGYNLSAADVAAAIREQNAQVSAGTLGDLPNVQGVTMSATVVVPGQLANAEQFGNIILRASADGAAVRLKDVARIELGSQQYATSARLNGKAAVGIGVQLAPSGNALASATAVKERMAELQRFFPKGMNWTVPYDSSEFIQISITKVVYTLLEAVALVFLVMLLFLQNIRYTIIPTIVVPVALLGTFGALLALGFSINVLTMFGMVLVIGIVVDDAIVVVENVERIMSDEGLPPLEATRKAMSQISGAIIGVTVVLIAVFVPLAFFAGSIGNIYRQFSAVMAVSIAFSAFLALSLTPALCATILKPVAAGHHEEKKGFFGWFNKRFARTAKGYEGWVAKLLRRGGRMMVIYAALIAVVGLLFLRLPTGFLPQEDQGNLIVNVQLPPGATQERTRNVMQEVEGFMLKQPEVRTMVSVLGFSFAGRGQNAALAFVTLKDWSEREAGADAIVGRAMGAFSQIRDAFVFAVTPPAIPELGSASGFTFRLQDRGDNGHDALVQARNQLLGMAMQSKVLAGVRPDGLEDAQQLQVDIDRERALAQGVSVASINAAIGTALGSQYVNDFPNAGRMQRVVVQAEAASRMQDADILKLTVTNNRGQAVPLSAVATTRWITGPMQSIRYNGYPAMRIAGSAAPGYSTGEAMAEMEMLAGKLPPGFGFEWTGQSREEKLAGAQAILLYGFAILAVFLCLAALYESWSIPFSVILVVPLGVLGVLLGVTARGMVNDVYFQVGLVTIIGLSAKNAILIVEFAKDLQAQGKSPLEAALAAAHLRFRPIVMTSLAFILGVLPLVLATGASSASQREIGTAVMSGMIVGTLLAVFFVPTFFVVVRSIFKGSKRQQERFAAHAAEAGFTAESVDSILAEAEEGMSAEERAALHRGAHEIGHTPKEGA</sequence>
<evidence type="ECO:0000256" key="1">
    <source>
        <dbReference type="ARBA" id="ARBA00004429"/>
    </source>
</evidence>
<evidence type="ECO:0000256" key="8">
    <source>
        <dbReference type="ARBA" id="ARBA00023136"/>
    </source>
</evidence>
<feature type="transmembrane region" description="Helical" evidence="9">
    <location>
        <begin position="392"/>
        <end position="413"/>
    </location>
</feature>
<evidence type="ECO:0000256" key="6">
    <source>
        <dbReference type="ARBA" id="ARBA00022692"/>
    </source>
</evidence>
<evidence type="ECO:0000256" key="9">
    <source>
        <dbReference type="RuleBase" id="RU364070"/>
    </source>
</evidence>
<dbReference type="InterPro" id="IPR000731">
    <property type="entry name" value="SSD"/>
</dbReference>
<keyword evidence="5 9" id="KW-0997">Cell inner membrane</keyword>
<organism evidence="11 12">
    <name type="scientific">Brachymonas denitrificans DSM 15123</name>
    <dbReference type="NCBI Taxonomy" id="1121117"/>
    <lineage>
        <taxon>Bacteria</taxon>
        <taxon>Pseudomonadati</taxon>
        <taxon>Pseudomonadota</taxon>
        <taxon>Betaproteobacteria</taxon>
        <taxon>Burkholderiales</taxon>
        <taxon>Comamonadaceae</taxon>
        <taxon>Brachymonas</taxon>
    </lineage>
</organism>
<gene>
    <name evidence="11" type="ORF">SAMN02745977_00477</name>
</gene>
<feature type="transmembrane region" description="Helical" evidence="9">
    <location>
        <begin position="867"/>
        <end position="885"/>
    </location>
</feature>
<comment type="subcellular location">
    <subcellularLocation>
        <location evidence="1 9">Cell inner membrane</location>
        <topology evidence="1 9">Multi-pass membrane protein</topology>
    </subcellularLocation>
</comment>
<dbReference type="SUPFAM" id="SSF82866">
    <property type="entry name" value="Multidrug efflux transporter AcrB transmembrane domain"/>
    <property type="match status" value="2"/>
</dbReference>
<feature type="transmembrane region" description="Helical" evidence="9">
    <location>
        <begin position="918"/>
        <end position="941"/>
    </location>
</feature>
<feature type="domain" description="SSD" evidence="10">
    <location>
        <begin position="331"/>
        <end position="495"/>
    </location>
</feature>
<feature type="transmembrane region" description="Helical" evidence="9">
    <location>
        <begin position="340"/>
        <end position="359"/>
    </location>
</feature>